<dbReference type="AlphaFoldDB" id="A0A392TH94"/>
<proteinExistence type="predicted"/>
<dbReference type="PROSITE" id="PS51257">
    <property type="entry name" value="PROKAR_LIPOPROTEIN"/>
    <property type="match status" value="1"/>
</dbReference>
<keyword evidence="2" id="KW-1185">Reference proteome</keyword>
<evidence type="ECO:0000313" key="2">
    <source>
        <dbReference type="Proteomes" id="UP000265520"/>
    </source>
</evidence>
<dbReference type="EMBL" id="LXQA010579377">
    <property type="protein sequence ID" value="MCI60322.1"/>
    <property type="molecule type" value="Genomic_DNA"/>
</dbReference>
<sequence>MKILGSTSPLLLVIFPFSLALALACSMFFGSKENSMNE</sequence>
<accession>A0A392TH94</accession>
<protein>
    <submittedName>
        <fullName evidence="1">Uncharacterized protein</fullName>
    </submittedName>
</protein>
<comment type="caution">
    <text evidence="1">The sequence shown here is derived from an EMBL/GenBank/DDBJ whole genome shotgun (WGS) entry which is preliminary data.</text>
</comment>
<name>A0A392TH94_9FABA</name>
<reference evidence="1 2" key="1">
    <citation type="journal article" date="2018" name="Front. Plant Sci.">
        <title>Red Clover (Trifolium pratense) and Zigzag Clover (T. medium) - A Picture of Genomic Similarities and Differences.</title>
        <authorList>
            <person name="Dluhosova J."/>
            <person name="Istvanek J."/>
            <person name="Nedelnik J."/>
            <person name="Repkova J."/>
        </authorList>
    </citation>
    <scope>NUCLEOTIDE SEQUENCE [LARGE SCALE GENOMIC DNA]</scope>
    <source>
        <strain evidence="2">cv. 10/8</strain>
        <tissue evidence="1">Leaf</tissue>
    </source>
</reference>
<organism evidence="1 2">
    <name type="scientific">Trifolium medium</name>
    <dbReference type="NCBI Taxonomy" id="97028"/>
    <lineage>
        <taxon>Eukaryota</taxon>
        <taxon>Viridiplantae</taxon>
        <taxon>Streptophyta</taxon>
        <taxon>Embryophyta</taxon>
        <taxon>Tracheophyta</taxon>
        <taxon>Spermatophyta</taxon>
        <taxon>Magnoliopsida</taxon>
        <taxon>eudicotyledons</taxon>
        <taxon>Gunneridae</taxon>
        <taxon>Pentapetalae</taxon>
        <taxon>rosids</taxon>
        <taxon>fabids</taxon>
        <taxon>Fabales</taxon>
        <taxon>Fabaceae</taxon>
        <taxon>Papilionoideae</taxon>
        <taxon>50 kb inversion clade</taxon>
        <taxon>NPAAA clade</taxon>
        <taxon>Hologalegina</taxon>
        <taxon>IRL clade</taxon>
        <taxon>Trifolieae</taxon>
        <taxon>Trifolium</taxon>
    </lineage>
</organism>
<evidence type="ECO:0000313" key="1">
    <source>
        <dbReference type="EMBL" id="MCI60322.1"/>
    </source>
</evidence>
<dbReference type="Proteomes" id="UP000265520">
    <property type="component" value="Unassembled WGS sequence"/>
</dbReference>